<dbReference type="InterPro" id="IPR002219">
    <property type="entry name" value="PKC_DAG/PE"/>
</dbReference>
<dbReference type="PANTHER" id="PTHR48016">
    <property type="entry name" value="MAP KINASE KINASE KINASE SSK2-RELATED-RELATED"/>
    <property type="match status" value="1"/>
</dbReference>
<dbReference type="InterPro" id="IPR000719">
    <property type="entry name" value="Prot_kinase_dom"/>
</dbReference>
<dbReference type="CDD" id="cd00029">
    <property type="entry name" value="C1"/>
    <property type="match status" value="1"/>
</dbReference>
<dbReference type="SUPFAM" id="SSF56112">
    <property type="entry name" value="Protein kinase-like (PK-like)"/>
    <property type="match status" value="1"/>
</dbReference>
<feature type="region of interest" description="Disordered" evidence="8">
    <location>
        <begin position="134"/>
        <end position="160"/>
    </location>
</feature>
<dbReference type="STRING" id="1314776.A0A166CX30"/>
<evidence type="ECO:0000256" key="5">
    <source>
        <dbReference type="ARBA" id="ARBA00022833"/>
    </source>
</evidence>
<keyword evidence="3 7" id="KW-0547">Nucleotide-binding</keyword>
<dbReference type="GO" id="GO:0004709">
    <property type="term" value="F:MAP kinase kinase kinase activity"/>
    <property type="evidence" value="ECO:0007669"/>
    <property type="project" value="TreeGrafter"/>
</dbReference>
<proteinExistence type="predicted"/>
<feature type="compositionally biased region" description="Basic and acidic residues" evidence="8">
    <location>
        <begin position="17"/>
        <end position="30"/>
    </location>
</feature>
<reference evidence="11 12" key="1">
    <citation type="journal article" date="2016" name="Mol. Biol. Evol.">
        <title>Comparative Genomics of Early-Diverging Mushroom-Forming Fungi Provides Insights into the Origins of Lignocellulose Decay Capabilities.</title>
        <authorList>
            <person name="Nagy L.G."/>
            <person name="Riley R."/>
            <person name="Tritt A."/>
            <person name="Adam C."/>
            <person name="Daum C."/>
            <person name="Floudas D."/>
            <person name="Sun H."/>
            <person name="Yadav J.S."/>
            <person name="Pangilinan J."/>
            <person name="Larsson K.H."/>
            <person name="Matsuura K."/>
            <person name="Barry K."/>
            <person name="Labutti K."/>
            <person name="Kuo R."/>
            <person name="Ohm R.A."/>
            <person name="Bhattacharya S.S."/>
            <person name="Shirouzu T."/>
            <person name="Yoshinaga Y."/>
            <person name="Martin F.M."/>
            <person name="Grigoriev I.V."/>
            <person name="Hibbett D.S."/>
        </authorList>
    </citation>
    <scope>NUCLEOTIDE SEQUENCE [LARGE SCALE GENOMIC DNA]</scope>
    <source>
        <strain evidence="11 12">HHB10207 ss-3</strain>
    </source>
</reference>
<accession>A0A166CX30</accession>
<keyword evidence="1" id="KW-0808">Transferase</keyword>
<dbReference type="EMBL" id="KV428073">
    <property type="protein sequence ID" value="KZT37912.1"/>
    <property type="molecule type" value="Genomic_DNA"/>
</dbReference>
<evidence type="ECO:0000313" key="12">
    <source>
        <dbReference type="Proteomes" id="UP000076798"/>
    </source>
</evidence>
<dbReference type="SUPFAM" id="SSF57889">
    <property type="entry name" value="Cysteine-rich domain"/>
    <property type="match status" value="1"/>
</dbReference>
<evidence type="ECO:0000259" key="9">
    <source>
        <dbReference type="PROSITE" id="PS50011"/>
    </source>
</evidence>
<dbReference type="PROSITE" id="PS00108">
    <property type="entry name" value="PROTEIN_KINASE_ST"/>
    <property type="match status" value="1"/>
</dbReference>
<evidence type="ECO:0000256" key="4">
    <source>
        <dbReference type="ARBA" id="ARBA00022777"/>
    </source>
</evidence>
<dbReference type="PROSITE" id="PS50011">
    <property type="entry name" value="PROTEIN_KINASE_DOM"/>
    <property type="match status" value="1"/>
</dbReference>
<feature type="binding site" evidence="7">
    <location>
        <position position="223"/>
    </location>
    <ligand>
        <name>ATP</name>
        <dbReference type="ChEBI" id="CHEBI:30616"/>
    </ligand>
</feature>
<evidence type="ECO:0000256" key="8">
    <source>
        <dbReference type="SAM" id="MobiDB-lite"/>
    </source>
</evidence>
<dbReference type="PROSITE" id="PS00107">
    <property type="entry name" value="PROTEIN_KINASE_ATP"/>
    <property type="match status" value="1"/>
</dbReference>
<dbReference type="PANTHER" id="PTHR48016:SF4">
    <property type="entry name" value="PROTEIN KINASE DOMAIN-CONTAINING PROTEIN"/>
    <property type="match status" value="1"/>
</dbReference>
<dbReference type="SMART" id="SM00220">
    <property type="entry name" value="S_TKc"/>
    <property type="match status" value="1"/>
</dbReference>
<dbReference type="InterPro" id="IPR050538">
    <property type="entry name" value="MAP_kinase_kinase_kinase"/>
</dbReference>
<keyword evidence="4 11" id="KW-0418">Kinase</keyword>
<dbReference type="Pfam" id="PF00069">
    <property type="entry name" value="Pkinase"/>
    <property type="match status" value="1"/>
</dbReference>
<feature type="domain" description="Protein kinase" evidence="9">
    <location>
        <begin position="194"/>
        <end position="441"/>
    </location>
</feature>
<dbReference type="GO" id="GO:0005737">
    <property type="term" value="C:cytoplasm"/>
    <property type="evidence" value="ECO:0007669"/>
    <property type="project" value="TreeGrafter"/>
</dbReference>
<evidence type="ECO:0000256" key="6">
    <source>
        <dbReference type="ARBA" id="ARBA00022840"/>
    </source>
</evidence>
<dbReference type="Pfam" id="PF00130">
    <property type="entry name" value="C1_1"/>
    <property type="match status" value="1"/>
</dbReference>
<feature type="region of interest" description="Disordered" evidence="8">
    <location>
        <begin position="585"/>
        <end position="787"/>
    </location>
</feature>
<evidence type="ECO:0000256" key="1">
    <source>
        <dbReference type="ARBA" id="ARBA00022679"/>
    </source>
</evidence>
<dbReference type="InterPro" id="IPR011009">
    <property type="entry name" value="Kinase-like_dom_sf"/>
</dbReference>
<feature type="compositionally biased region" description="Basic residues" evidence="8">
    <location>
        <begin position="767"/>
        <end position="780"/>
    </location>
</feature>
<evidence type="ECO:0000256" key="7">
    <source>
        <dbReference type="PROSITE-ProRule" id="PRU10141"/>
    </source>
</evidence>
<dbReference type="InterPro" id="IPR017441">
    <property type="entry name" value="Protein_kinase_ATP_BS"/>
</dbReference>
<evidence type="ECO:0000256" key="2">
    <source>
        <dbReference type="ARBA" id="ARBA00022723"/>
    </source>
</evidence>
<keyword evidence="12" id="KW-1185">Reference proteome</keyword>
<feature type="compositionally biased region" description="Low complexity" evidence="8">
    <location>
        <begin position="714"/>
        <end position="725"/>
    </location>
</feature>
<dbReference type="InterPro" id="IPR046349">
    <property type="entry name" value="C1-like_sf"/>
</dbReference>
<feature type="region of interest" description="Disordered" evidence="8">
    <location>
        <begin position="1"/>
        <end position="62"/>
    </location>
</feature>
<protein>
    <submittedName>
        <fullName evidence="11">Kinase-like protein</fullName>
    </submittedName>
</protein>
<evidence type="ECO:0000256" key="3">
    <source>
        <dbReference type="ARBA" id="ARBA00022741"/>
    </source>
</evidence>
<dbReference type="Gene3D" id="3.30.60.20">
    <property type="match status" value="1"/>
</dbReference>
<evidence type="ECO:0000313" key="11">
    <source>
        <dbReference type="EMBL" id="KZT37912.1"/>
    </source>
</evidence>
<sequence length="787" mass="86402">MHGPGNETTGASEAFDEDYRERDLTGNHEEASEEDPTPLFAEAVPFPTTISNDPPNPELHRPRTLLRPEAANSPLGNTSSSTGLQTTLMQQTASDPIPIRRPTITRGRFQSEIGEGSLRPKLRPSSFEEASTRFRARNESMGPGRNGRASSGSPVPSASDLMMRTSSRYTDVSDDNVVRKTLIVKEDGKPSSRYQLGNCIGRGQFGSVYRALNVSTGQTVAVKRIPLEGLSDEEVTQLTNEVLLLKSLSHYSIVKYEGMVRDDDTLNIVLEYVENGSLSHTIKAFGKLNERLVAGYVTKILEGLHYLHLSQVVHCDLKAANILTTKNGNVKLSDFGVSLNLRAMENIRRDNVAGTPNWMAPEVIELQGASTASDIWSLGCTIVELLTGRPPSTVMFHIVEDDMPPMPPGISDPLRDFLTRCFQKDPRKRPSAEILFEHEWLKADWGKYKELRPQDSIPFLRRVSADLAKTDMVRQLSLMGVDMSGQEYGALPSPFDERPQPVKRLSTGLSSPLLSGRAESPVPRAHSFVKTTFNKAVICRVCNQPVKKSAVLCEECSLVAHARCAPDAPPSCDLRAQLLMYAQDWPTPSQSPTGESILSGTPPRRTDSPLSSSPPGAFKIFNRRMSRSSSHRDPSVSPDPPSRPSSLTITTSREDDLMRRATTGGRTRKSVDEYTASRLSFSSSNPNTSSLRSALPEGSNLGHPSEMGYSARLSSPSAPPFQSSPRPLPSMNADDPEPNLSTLLPTFPLPSSSALPDMADFEDPTSKRRRLFSRKEHRASRPGCLVQ</sequence>
<dbReference type="SMART" id="SM00109">
    <property type="entry name" value="C1"/>
    <property type="match status" value="1"/>
</dbReference>
<dbReference type="GO" id="GO:0005524">
    <property type="term" value="F:ATP binding"/>
    <property type="evidence" value="ECO:0007669"/>
    <property type="project" value="UniProtKB-UniRule"/>
</dbReference>
<organism evidence="11 12">
    <name type="scientific">Sistotremastrum suecicum HHB10207 ss-3</name>
    <dbReference type="NCBI Taxonomy" id="1314776"/>
    <lineage>
        <taxon>Eukaryota</taxon>
        <taxon>Fungi</taxon>
        <taxon>Dikarya</taxon>
        <taxon>Basidiomycota</taxon>
        <taxon>Agaricomycotina</taxon>
        <taxon>Agaricomycetes</taxon>
        <taxon>Sistotremastrales</taxon>
        <taxon>Sistotremastraceae</taxon>
        <taxon>Sistotremastrum</taxon>
    </lineage>
</organism>
<keyword evidence="5" id="KW-0862">Zinc</keyword>
<keyword evidence="6 7" id="KW-0067">ATP-binding</keyword>
<dbReference type="CDD" id="cd06627">
    <property type="entry name" value="STKc_Cdc7_like"/>
    <property type="match status" value="1"/>
</dbReference>
<evidence type="ECO:0000259" key="10">
    <source>
        <dbReference type="PROSITE" id="PS50081"/>
    </source>
</evidence>
<feature type="compositionally biased region" description="Polar residues" evidence="8">
    <location>
        <begin position="586"/>
        <end position="599"/>
    </location>
</feature>
<dbReference type="PROSITE" id="PS00479">
    <property type="entry name" value="ZF_DAG_PE_1"/>
    <property type="match status" value="1"/>
</dbReference>
<feature type="domain" description="Phorbol-ester/DAG-type" evidence="10">
    <location>
        <begin position="525"/>
        <end position="572"/>
    </location>
</feature>
<feature type="compositionally biased region" description="Low complexity" evidence="8">
    <location>
        <begin position="738"/>
        <end position="756"/>
    </location>
</feature>
<dbReference type="Proteomes" id="UP000076798">
    <property type="component" value="Unassembled WGS sequence"/>
</dbReference>
<dbReference type="OrthoDB" id="8693905at2759"/>
<feature type="compositionally biased region" description="Polar residues" evidence="8">
    <location>
        <begin position="1"/>
        <end position="11"/>
    </location>
</feature>
<keyword evidence="2" id="KW-0479">Metal-binding</keyword>
<dbReference type="PROSITE" id="PS50081">
    <property type="entry name" value="ZF_DAG_PE_2"/>
    <property type="match status" value="1"/>
</dbReference>
<dbReference type="InterPro" id="IPR008271">
    <property type="entry name" value="Ser/Thr_kinase_AS"/>
</dbReference>
<feature type="compositionally biased region" description="Low complexity" evidence="8">
    <location>
        <begin position="677"/>
        <end position="693"/>
    </location>
</feature>
<gene>
    <name evidence="11" type="ORF">SISSUDRAFT_806553</name>
</gene>
<dbReference type="GO" id="GO:0046872">
    <property type="term" value="F:metal ion binding"/>
    <property type="evidence" value="ECO:0007669"/>
    <property type="project" value="UniProtKB-KW"/>
</dbReference>
<dbReference type="AlphaFoldDB" id="A0A166CX30"/>
<dbReference type="Gene3D" id="1.10.510.10">
    <property type="entry name" value="Transferase(Phosphotransferase) domain 1"/>
    <property type="match status" value="1"/>
</dbReference>
<name>A0A166CX30_9AGAM</name>